<evidence type="ECO:0000259" key="24">
    <source>
        <dbReference type="PROSITE" id="PS50883"/>
    </source>
</evidence>
<dbReference type="InterPro" id="IPR033417">
    <property type="entry name" value="CHASE8"/>
</dbReference>
<feature type="coiled-coil region" evidence="20">
    <location>
        <begin position="242"/>
        <end position="287"/>
    </location>
</feature>
<evidence type="ECO:0000256" key="11">
    <source>
        <dbReference type="ARBA" id="ARBA00022777"/>
    </source>
</evidence>
<evidence type="ECO:0000256" key="8">
    <source>
        <dbReference type="ARBA" id="ARBA00022679"/>
    </source>
</evidence>
<feature type="domain" description="Response regulatory" evidence="23">
    <location>
        <begin position="943"/>
        <end position="1059"/>
    </location>
</feature>
<keyword evidence="7" id="KW-0973">c-di-GMP</keyword>
<dbReference type="Gene3D" id="6.10.340.10">
    <property type="match status" value="1"/>
</dbReference>
<dbReference type="EMBL" id="AP012273">
    <property type="protein sequence ID" value="BAO44102.1"/>
    <property type="molecule type" value="Genomic_DNA"/>
</dbReference>
<dbReference type="GO" id="GO:0000155">
    <property type="term" value="F:phosphorelay sensor kinase activity"/>
    <property type="evidence" value="ECO:0007669"/>
    <property type="project" value="InterPro"/>
</dbReference>
<keyword evidence="8" id="KW-0808">Transferase</keyword>
<feature type="modified residue" description="4-aspartylphosphate" evidence="19">
    <location>
        <position position="581"/>
    </location>
</feature>
<evidence type="ECO:0000256" key="20">
    <source>
        <dbReference type="SAM" id="Coils"/>
    </source>
</evidence>
<keyword evidence="14" id="KW-0902">Two-component regulatory system</keyword>
<evidence type="ECO:0000256" key="6">
    <source>
        <dbReference type="ARBA" id="ARBA00022553"/>
    </source>
</evidence>
<keyword evidence="20" id="KW-0175">Coiled coil</keyword>
<evidence type="ECO:0000256" key="3">
    <source>
        <dbReference type="ARBA" id="ARBA00012282"/>
    </source>
</evidence>
<dbReference type="SUPFAM" id="SSF52172">
    <property type="entry name" value="CheY-like"/>
    <property type="match status" value="3"/>
</dbReference>
<dbReference type="Gene3D" id="3.20.20.450">
    <property type="entry name" value="EAL domain"/>
    <property type="match status" value="1"/>
</dbReference>
<dbReference type="Pfam" id="PF00563">
    <property type="entry name" value="EAL"/>
    <property type="match status" value="1"/>
</dbReference>
<feature type="coiled-coil region" evidence="20">
    <location>
        <begin position="891"/>
        <end position="918"/>
    </location>
</feature>
<evidence type="ECO:0000256" key="17">
    <source>
        <dbReference type="ARBA" id="ARBA00068150"/>
    </source>
</evidence>
<dbReference type="InterPro" id="IPR001633">
    <property type="entry name" value="EAL_dom"/>
</dbReference>
<dbReference type="SUPFAM" id="SSF55785">
    <property type="entry name" value="PYP-like sensor domain (PAS domain)"/>
    <property type="match status" value="1"/>
</dbReference>
<dbReference type="InterPro" id="IPR000014">
    <property type="entry name" value="PAS"/>
</dbReference>
<dbReference type="SMART" id="SM00267">
    <property type="entry name" value="GGDEF"/>
    <property type="match status" value="1"/>
</dbReference>
<feature type="domain" description="EAL" evidence="24">
    <location>
        <begin position="1369"/>
        <end position="1622"/>
    </location>
</feature>
<feature type="modified residue" description="Phosphohistidine" evidence="18">
    <location>
        <position position="868"/>
    </location>
</feature>
<evidence type="ECO:0000256" key="18">
    <source>
        <dbReference type="PROSITE-ProRule" id="PRU00110"/>
    </source>
</evidence>
<gene>
    <name evidence="28" type="ORF">TBH_C1175</name>
</gene>
<dbReference type="CDD" id="cd16922">
    <property type="entry name" value="HATPase_EvgS-ArcB-TorS-like"/>
    <property type="match status" value="1"/>
</dbReference>
<dbReference type="InterPro" id="IPR004358">
    <property type="entry name" value="Sig_transdc_His_kin-like_C"/>
</dbReference>
<sequence length="1645" mass="184185">MIPRKTNSIAQKLRYMILLVTGGALLLSSIIYLAIEFYSYRQTLVERAEVLGHFIATNSTAALSFADKKTASRLLQSLRAEPSVDFAVLSQADGTPLAQYNRKKTSLPTVEKDAERWTADFSPEARAFPHYRIHDNHITTYIPVYLGKEYLGKIVLHTNLNQLFARIIEYLVLISFFWLLVMGAVFVLSNRLQKKISTPIRDLVEGMQKVSEKQDFSLRLTPGENDEIGAIIDNFNNMLGQIEERDNKLTSYQEELEHKVDERTSSLKKAKETAEAANKAKSEFLATMSHEIRTPMNGVMGMTELLLDSGLDMHTRRLADIAHRSAESLMGVINDILDFSKIEANKMQLTNDVFNLRNLLEDTLELMANQAYRKGLELLPNLPPNLPTQVRGDAVRLRQVLVNLMGNAIKFTERGEVRLRVRSEDQKQNTQQISFEVSDTGPGIPEDQQQKIFHAFSQMDGSTTRRHGGTGLGLAIARRLVKLMGGELVLKSTPGQGACFCFTIELETAETEETIPDTADENLQGVRVLVVDSHPVSREILLNQVIAWGMRNHSVTTADAALEALRGGATRGDPYRVVLMDQQLPETDSISLAKRIREDEHIPTPSMIVLSSSDSLVDDKVLQQSGIVCYLQKPVRQKQLLECLSNTVGEKRSQNDNDLADNTALKGKILLAEDNKVNQEVAASMLIAIGCEVDLAEDGKEAIRLFLQTSYDLILMDCHMPVMDGFLASEQIRKLERLQHRDPTPIIALTADVQKGIRTRCTTVGMNDYLSKPFKQQQLLTLLKRWLPVTDVPTEKQQPPVPTVGKKETRGVLDQSMLQQLRDLEKASGRDVLNKVAQQFLEHAPADMQKMWQALKKEQSEELRFLAHSMKSASANLGATELSEQCRQLEMAAHDDRLEQAEELLEVAQQLLDTALSAIQMEISGHPVEDSTPVSNGESSEGLILLVDDDPVFRLTTREALVSAGYQVMEACSGAEALDLSAKHRPDLLLLDALMEDMDGFEVCLRMRKAPDFSDVPILMVTALEDGESIDKAFESGASGFILKPVNYTILRQRIRFELRASRNARNLIESQDRLESAQRIAGLGYWRWDSESDQLDISKNLAEMLGVAQDRLTMPLNDYLNWVHPKDREYLRNTIVATPNGAPLKPIDYRIIVEGQPGITVHQELGIAPYASHVVLGTVQDITQQRANERRIRQLAYTDELTGLASRAYFYKHVDDVIHAAQRRDERFALLYLDLDGFKDINDSMGHDTGDKLLRIVAQRLLGILRETDFIARLSGDEFCILVDNVTDQYDAADVASRCLQEINKPVKLVGRDLRPRCSIGISYFPEDGQDLQTLLKAADSAMYAAKTEGKHCYAFYQQRHTVEAGQRLQMEQDLRQAIDQEQLVLHYQPQVNLESGRLTGVEALVRWQHPTRGLIYPGSFIEVAERIGMIKDLGSWVLKTACAQAAHWRMQELPHFKIAVNISPLHFNDPSLLSTVKKVLDDTGLPATDLELEITENVVQTTGNDFSIFKALQGLGVRIAIDDFGTGYSSLASLKSLPIDCLKIDRVFILDMNSDRSSGMLVETIVDLAHAMGLGVIAEGVEEQQQLDSLKDMHCDMIQGYLFSKPVPPEKIPALATTTFHSPEKKTNATVTALPLRSQRKPK</sequence>
<dbReference type="SUPFAM" id="SSF55073">
    <property type="entry name" value="Nucleotide cyclase"/>
    <property type="match status" value="1"/>
</dbReference>
<comment type="subcellular location">
    <subcellularLocation>
        <location evidence="2">Cell membrane</location>
        <topology evidence="2">Multi-pass membrane protein</topology>
    </subcellularLocation>
</comment>
<dbReference type="Pfam" id="PF17152">
    <property type="entry name" value="CHASE8"/>
    <property type="match status" value="1"/>
</dbReference>
<dbReference type="NCBIfam" id="TIGR00254">
    <property type="entry name" value="GGDEF"/>
    <property type="match status" value="1"/>
</dbReference>
<name>A0A7U6GI87_9GAMM</name>
<keyword evidence="15 21" id="KW-0472">Membrane</keyword>
<keyword evidence="29" id="KW-1185">Reference proteome</keyword>
<feature type="domain" description="GGDEF" evidence="26">
    <location>
        <begin position="1227"/>
        <end position="1360"/>
    </location>
</feature>
<dbReference type="PROSITE" id="PS50110">
    <property type="entry name" value="RESPONSE_REGULATORY"/>
    <property type="match status" value="3"/>
</dbReference>
<dbReference type="SMART" id="SM00073">
    <property type="entry name" value="HPT"/>
    <property type="match status" value="1"/>
</dbReference>
<evidence type="ECO:0000256" key="16">
    <source>
        <dbReference type="ARBA" id="ARBA00064003"/>
    </source>
</evidence>
<keyword evidence="6 19" id="KW-0597">Phosphoprotein</keyword>
<dbReference type="PROSITE" id="PS50887">
    <property type="entry name" value="GGDEF"/>
    <property type="match status" value="1"/>
</dbReference>
<feature type="domain" description="HAMP" evidence="25">
    <location>
        <begin position="194"/>
        <end position="247"/>
    </location>
</feature>
<evidence type="ECO:0000256" key="10">
    <source>
        <dbReference type="ARBA" id="ARBA00022741"/>
    </source>
</evidence>
<feature type="transmembrane region" description="Helical" evidence="21">
    <location>
        <begin position="167"/>
        <end position="188"/>
    </location>
</feature>
<dbReference type="CDD" id="cd00130">
    <property type="entry name" value="PAS"/>
    <property type="match status" value="1"/>
</dbReference>
<feature type="modified residue" description="4-aspartylphosphate" evidence="19">
    <location>
        <position position="717"/>
    </location>
</feature>
<dbReference type="InterPro" id="IPR043128">
    <property type="entry name" value="Rev_trsase/Diguanyl_cyclase"/>
</dbReference>
<evidence type="ECO:0000259" key="25">
    <source>
        <dbReference type="PROSITE" id="PS50885"/>
    </source>
</evidence>
<feature type="domain" description="HPt" evidence="27">
    <location>
        <begin position="829"/>
        <end position="922"/>
    </location>
</feature>
<dbReference type="Pfam" id="PF00512">
    <property type="entry name" value="HisKA"/>
    <property type="match status" value="1"/>
</dbReference>
<dbReference type="RefSeq" id="WP_052469924.1">
    <property type="nucleotide sequence ID" value="NZ_AP012273.1"/>
</dbReference>
<dbReference type="Gene3D" id="3.40.50.2300">
    <property type="match status" value="3"/>
</dbReference>
<dbReference type="CDD" id="cd00082">
    <property type="entry name" value="HisKA"/>
    <property type="match status" value="1"/>
</dbReference>
<keyword evidence="10" id="KW-0547">Nucleotide-binding</keyword>
<protein>
    <recommendedName>
        <fullName evidence="17">Sensory/regulatory protein RpfC</fullName>
        <ecNumber evidence="4">2.7.13.3</ecNumber>
        <ecNumber evidence="3">3.1.4.52</ecNumber>
    </recommendedName>
</protein>
<evidence type="ECO:0000256" key="1">
    <source>
        <dbReference type="ARBA" id="ARBA00000085"/>
    </source>
</evidence>
<evidence type="ECO:0000256" key="9">
    <source>
        <dbReference type="ARBA" id="ARBA00022692"/>
    </source>
</evidence>
<dbReference type="Proteomes" id="UP000031631">
    <property type="component" value="Chromosome"/>
</dbReference>
<dbReference type="PRINTS" id="PR00344">
    <property type="entry name" value="BCTRLSENSOR"/>
</dbReference>
<dbReference type="SMART" id="SM00304">
    <property type="entry name" value="HAMP"/>
    <property type="match status" value="1"/>
</dbReference>
<dbReference type="Pfam" id="PF00990">
    <property type="entry name" value="GGDEF"/>
    <property type="match status" value="1"/>
</dbReference>
<dbReference type="SUPFAM" id="SSF141868">
    <property type="entry name" value="EAL domain-like"/>
    <property type="match status" value="1"/>
</dbReference>
<dbReference type="GO" id="GO:0005886">
    <property type="term" value="C:plasma membrane"/>
    <property type="evidence" value="ECO:0007669"/>
    <property type="project" value="UniProtKB-SubCell"/>
</dbReference>
<evidence type="ECO:0000256" key="15">
    <source>
        <dbReference type="ARBA" id="ARBA00023136"/>
    </source>
</evidence>
<evidence type="ECO:0000256" key="21">
    <source>
        <dbReference type="SAM" id="Phobius"/>
    </source>
</evidence>
<dbReference type="FunFam" id="3.30.565.10:FF:000010">
    <property type="entry name" value="Sensor histidine kinase RcsC"/>
    <property type="match status" value="1"/>
</dbReference>
<evidence type="ECO:0000256" key="19">
    <source>
        <dbReference type="PROSITE-ProRule" id="PRU00169"/>
    </source>
</evidence>
<feature type="transmembrane region" description="Helical" evidence="21">
    <location>
        <begin position="15"/>
        <end position="35"/>
    </location>
</feature>
<dbReference type="PROSITE" id="PS50109">
    <property type="entry name" value="HIS_KIN"/>
    <property type="match status" value="1"/>
</dbReference>
<dbReference type="InterPro" id="IPR035965">
    <property type="entry name" value="PAS-like_dom_sf"/>
</dbReference>
<evidence type="ECO:0000256" key="2">
    <source>
        <dbReference type="ARBA" id="ARBA00004651"/>
    </source>
</evidence>
<dbReference type="CDD" id="cd06225">
    <property type="entry name" value="HAMP"/>
    <property type="match status" value="1"/>
</dbReference>
<dbReference type="InterPro" id="IPR036641">
    <property type="entry name" value="HPT_dom_sf"/>
</dbReference>
<evidence type="ECO:0000256" key="13">
    <source>
        <dbReference type="ARBA" id="ARBA00022989"/>
    </source>
</evidence>
<dbReference type="Gene3D" id="1.10.287.130">
    <property type="match status" value="1"/>
</dbReference>
<dbReference type="OrthoDB" id="5563233at2"/>
<keyword evidence="5" id="KW-1003">Cell membrane</keyword>
<dbReference type="Pfam" id="PF00072">
    <property type="entry name" value="Response_reg"/>
    <property type="match status" value="3"/>
</dbReference>
<dbReference type="InterPro" id="IPR003661">
    <property type="entry name" value="HisK_dim/P_dom"/>
</dbReference>
<dbReference type="GO" id="GO:0005524">
    <property type="term" value="F:ATP binding"/>
    <property type="evidence" value="ECO:0007669"/>
    <property type="project" value="UniProtKB-KW"/>
</dbReference>
<keyword evidence="12" id="KW-0067">ATP-binding</keyword>
<evidence type="ECO:0000256" key="7">
    <source>
        <dbReference type="ARBA" id="ARBA00022636"/>
    </source>
</evidence>
<dbReference type="EC" id="3.1.4.52" evidence="3"/>
<dbReference type="Gene3D" id="3.30.70.270">
    <property type="match status" value="1"/>
</dbReference>
<dbReference type="SMART" id="SM00448">
    <property type="entry name" value="REC"/>
    <property type="match status" value="3"/>
</dbReference>
<feature type="domain" description="Response regulatory" evidence="23">
    <location>
        <begin position="668"/>
        <end position="787"/>
    </location>
</feature>
<dbReference type="Pfam" id="PF02518">
    <property type="entry name" value="HATPase_c"/>
    <property type="match status" value="1"/>
</dbReference>
<evidence type="ECO:0000256" key="5">
    <source>
        <dbReference type="ARBA" id="ARBA00022475"/>
    </source>
</evidence>
<evidence type="ECO:0000259" key="22">
    <source>
        <dbReference type="PROSITE" id="PS50109"/>
    </source>
</evidence>
<keyword evidence="9 21" id="KW-0812">Transmembrane</keyword>
<keyword evidence="11 28" id="KW-0418">Kinase</keyword>
<evidence type="ECO:0000256" key="4">
    <source>
        <dbReference type="ARBA" id="ARBA00012438"/>
    </source>
</evidence>
<dbReference type="PANTHER" id="PTHR45339">
    <property type="entry name" value="HYBRID SIGNAL TRANSDUCTION HISTIDINE KINASE J"/>
    <property type="match status" value="1"/>
</dbReference>
<dbReference type="PROSITE" id="PS50894">
    <property type="entry name" value="HPT"/>
    <property type="match status" value="1"/>
</dbReference>
<dbReference type="Pfam" id="PF00672">
    <property type="entry name" value="HAMP"/>
    <property type="match status" value="1"/>
</dbReference>
<dbReference type="CDD" id="cd17546">
    <property type="entry name" value="REC_hyHK_CKI1_RcsC-like"/>
    <property type="match status" value="2"/>
</dbReference>
<keyword evidence="13 21" id="KW-1133">Transmembrane helix</keyword>
<dbReference type="InterPro" id="IPR005467">
    <property type="entry name" value="His_kinase_dom"/>
</dbReference>
<evidence type="ECO:0000259" key="27">
    <source>
        <dbReference type="PROSITE" id="PS50894"/>
    </source>
</evidence>
<dbReference type="Gene3D" id="1.20.120.160">
    <property type="entry name" value="HPT domain"/>
    <property type="match status" value="1"/>
</dbReference>
<dbReference type="GO" id="GO:0071111">
    <property type="term" value="F:cyclic-guanylate-specific phosphodiesterase activity"/>
    <property type="evidence" value="ECO:0007669"/>
    <property type="project" value="UniProtKB-EC"/>
</dbReference>
<dbReference type="FunFam" id="1.10.287.130:FF:000002">
    <property type="entry name" value="Two-component osmosensing histidine kinase"/>
    <property type="match status" value="1"/>
</dbReference>
<dbReference type="PROSITE" id="PS50885">
    <property type="entry name" value="HAMP"/>
    <property type="match status" value="1"/>
</dbReference>
<evidence type="ECO:0000313" key="29">
    <source>
        <dbReference type="Proteomes" id="UP000031631"/>
    </source>
</evidence>
<dbReference type="EC" id="2.7.13.3" evidence="4"/>
<dbReference type="SMART" id="SM00052">
    <property type="entry name" value="EAL"/>
    <property type="match status" value="1"/>
</dbReference>
<dbReference type="SMART" id="SM00388">
    <property type="entry name" value="HisKA"/>
    <property type="match status" value="1"/>
</dbReference>
<dbReference type="Gene3D" id="3.30.450.20">
    <property type="entry name" value="PAS domain"/>
    <property type="match status" value="1"/>
</dbReference>
<dbReference type="InterPro" id="IPR035919">
    <property type="entry name" value="EAL_sf"/>
</dbReference>
<dbReference type="CDD" id="cd00088">
    <property type="entry name" value="HPT"/>
    <property type="match status" value="1"/>
</dbReference>
<dbReference type="InterPro" id="IPR008207">
    <property type="entry name" value="Sig_transdc_His_kin_Hpt_dom"/>
</dbReference>
<dbReference type="InterPro" id="IPR036097">
    <property type="entry name" value="HisK_dim/P_sf"/>
</dbReference>
<dbReference type="CDD" id="cd01948">
    <property type="entry name" value="EAL"/>
    <property type="match status" value="1"/>
</dbReference>
<evidence type="ECO:0000256" key="12">
    <source>
        <dbReference type="ARBA" id="ARBA00022840"/>
    </source>
</evidence>
<dbReference type="Pfam" id="PF01627">
    <property type="entry name" value="Hpt"/>
    <property type="match status" value="1"/>
</dbReference>
<dbReference type="PROSITE" id="PS50883">
    <property type="entry name" value="EAL"/>
    <property type="match status" value="1"/>
</dbReference>
<dbReference type="CDD" id="cd01949">
    <property type="entry name" value="GGDEF"/>
    <property type="match status" value="1"/>
</dbReference>
<feature type="domain" description="Response regulatory" evidence="23">
    <location>
        <begin position="527"/>
        <end position="648"/>
    </location>
</feature>
<evidence type="ECO:0000256" key="14">
    <source>
        <dbReference type="ARBA" id="ARBA00023012"/>
    </source>
</evidence>
<evidence type="ECO:0000313" key="28">
    <source>
        <dbReference type="EMBL" id="BAO44102.1"/>
    </source>
</evidence>
<dbReference type="FunFam" id="3.20.20.450:FF:000001">
    <property type="entry name" value="Cyclic di-GMP phosphodiesterase yahA"/>
    <property type="match status" value="1"/>
</dbReference>
<comment type="subunit">
    <text evidence="16">At low DSF concentrations, interacts with RpfF.</text>
</comment>
<dbReference type="InterPro" id="IPR003660">
    <property type="entry name" value="HAMP_dom"/>
</dbReference>
<feature type="modified residue" description="4-aspartylphosphate" evidence="19">
    <location>
        <position position="992"/>
    </location>
</feature>
<dbReference type="InterPro" id="IPR000160">
    <property type="entry name" value="GGDEF_dom"/>
</dbReference>
<dbReference type="InterPro" id="IPR011006">
    <property type="entry name" value="CheY-like_superfamily"/>
</dbReference>
<dbReference type="SUPFAM" id="SSF158472">
    <property type="entry name" value="HAMP domain-like"/>
    <property type="match status" value="1"/>
</dbReference>
<proteinExistence type="predicted"/>
<evidence type="ECO:0000259" key="26">
    <source>
        <dbReference type="PROSITE" id="PS50887"/>
    </source>
</evidence>
<dbReference type="SUPFAM" id="SSF47226">
    <property type="entry name" value="Histidine-containing phosphotransfer domain, HPT domain"/>
    <property type="match status" value="1"/>
</dbReference>
<dbReference type="PANTHER" id="PTHR45339:SF1">
    <property type="entry name" value="HYBRID SIGNAL TRANSDUCTION HISTIDINE KINASE J"/>
    <property type="match status" value="1"/>
</dbReference>
<evidence type="ECO:0000259" key="23">
    <source>
        <dbReference type="PROSITE" id="PS50110"/>
    </source>
</evidence>
<dbReference type="Gene3D" id="3.30.565.10">
    <property type="entry name" value="Histidine kinase-like ATPase, C-terminal domain"/>
    <property type="match status" value="1"/>
</dbReference>
<dbReference type="SUPFAM" id="SSF47384">
    <property type="entry name" value="Homodimeric domain of signal transducing histidine kinase"/>
    <property type="match status" value="1"/>
</dbReference>
<dbReference type="InterPro" id="IPR001789">
    <property type="entry name" value="Sig_transdc_resp-reg_receiver"/>
</dbReference>
<dbReference type="KEGG" id="tbn:TBH_C1175"/>
<feature type="domain" description="Histidine kinase" evidence="22">
    <location>
        <begin position="287"/>
        <end position="508"/>
    </location>
</feature>
<dbReference type="InterPro" id="IPR003594">
    <property type="entry name" value="HATPase_dom"/>
</dbReference>
<comment type="catalytic activity">
    <reaction evidence="1">
        <text>ATP + protein L-histidine = ADP + protein N-phospho-L-histidine.</text>
        <dbReference type="EC" id="2.7.13.3"/>
    </reaction>
</comment>
<dbReference type="InterPro" id="IPR029787">
    <property type="entry name" value="Nucleotide_cyclase"/>
</dbReference>
<dbReference type="SUPFAM" id="SSF55874">
    <property type="entry name" value="ATPase domain of HSP90 chaperone/DNA topoisomerase II/histidine kinase"/>
    <property type="match status" value="1"/>
</dbReference>
<organism evidence="28 29">
    <name type="scientific">Thiolapillus brandeum</name>
    <dbReference type="NCBI Taxonomy" id="1076588"/>
    <lineage>
        <taxon>Bacteria</taxon>
        <taxon>Pseudomonadati</taxon>
        <taxon>Pseudomonadota</taxon>
        <taxon>Gammaproteobacteria</taxon>
        <taxon>Chromatiales</taxon>
        <taxon>Sedimenticolaceae</taxon>
        <taxon>Thiolapillus</taxon>
    </lineage>
</organism>
<dbReference type="InterPro" id="IPR036890">
    <property type="entry name" value="HATPase_C_sf"/>
</dbReference>
<reference evidence="28 29" key="1">
    <citation type="journal article" date="2014" name="PLoS ONE">
        <title>Physiological and genomic features of a novel sulfur-oxidizing gammaproteobacterium belonging to a previously uncultivated symbiotic lineage isolated from a hydrothermal vent.</title>
        <authorList>
            <person name="Nunoura T."/>
            <person name="Takaki Y."/>
            <person name="Kazama H."/>
            <person name="Kakuta J."/>
            <person name="Shimamura S."/>
            <person name="Makita H."/>
            <person name="Hirai M."/>
            <person name="Miyazaki M."/>
            <person name="Takai K."/>
        </authorList>
    </citation>
    <scope>NUCLEOTIDE SEQUENCE [LARGE SCALE GENOMIC DNA]</scope>
    <source>
        <strain evidence="28 29">Hiromi1</strain>
    </source>
</reference>
<accession>A0A7U6GI87</accession>
<dbReference type="SMART" id="SM00387">
    <property type="entry name" value="HATPase_c"/>
    <property type="match status" value="1"/>
</dbReference>